<keyword evidence="8 13" id="KW-0274">FAD</keyword>
<dbReference type="PANTHER" id="PTHR42716">
    <property type="entry name" value="L-ASPARTATE OXIDASE"/>
    <property type="match status" value="1"/>
</dbReference>
<dbReference type="SUPFAM" id="SSF51905">
    <property type="entry name" value="FAD/NAD(P)-binding domain"/>
    <property type="match status" value="1"/>
</dbReference>
<evidence type="ECO:0000256" key="8">
    <source>
        <dbReference type="ARBA" id="ARBA00022827"/>
    </source>
</evidence>
<comment type="caution">
    <text evidence="16">The sequence shown here is derived from an EMBL/GenBank/DDBJ whole genome shotgun (WGS) entry which is preliminary data.</text>
</comment>
<dbReference type="PRINTS" id="PR00368">
    <property type="entry name" value="FADPNR"/>
</dbReference>
<dbReference type="FunFam" id="3.90.700.10:FF:000002">
    <property type="entry name" value="L-aspartate oxidase"/>
    <property type="match status" value="1"/>
</dbReference>
<feature type="active site" description="Proton acceptor" evidence="12">
    <location>
        <position position="286"/>
    </location>
</feature>
<dbReference type="SUPFAM" id="SSF46977">
    <property type="entry name" value="Succinate dehydrogenase/fumarate reductase flavoprotein C-terminal domain"/>
    <property type="match status" value="1"/>
</dbReference>
<dbReference type="PANTHER" id="PTHR42716:SF2">
    <property type="entry name" value="L-ASPARTATE OXIDASE, CHLOROPLASTIC"/>
    <property type="match status" value="1"/>
</dbReference>
<evidence type="ECO:0000256" key="13">
    <source>
        <dbReference type="RuleBase" id="RU362049"/>
    </source>
</evidence>
<comment type="pathway">
    <text evidence="2 13">Cofactor biosynthesis; NAD(+) biosynthesis; iminoaspartate from L-aspartate (oxidase route): step 1/1.</text>
</comment>
<dbReference type="SUPFAM" id="SSF56425">
    <property type="entry name" value="Succinate dehydrogenase/fumarate reductase flavoprotein, catalytic domain"/>
    <property type="match status" value="1"/>
</dbReference>
<reference evidence="16 17" key="1">
    <citation type="submission" date="2019-12" db="EMBL/GenBank/DDBJ databases">
        <authorList>
            <person name="Wolfe R."/>
            <person name="Danczak R."/>
            <person name="Wilkins M."/>
        </authorList>
    </citation>
    <scope>NUCLEOTIDE SEQUENCE [LARGE SCALE GENOMIC DNA]</scope>
    <source>
        <strain evidence="16">X2_MaxBin.013</strain>
    </source>
</reference>
<dbReference type="Pfam" id="PF02910">
    <property type="entry name" value="Succ_DH_flav_C"/>
    <property type="match status" value="1"/>
</dbReference>
<evidence type="ECO:0000313" key="17">
    <source>
        <dbReference type="Proteomes" id="UP000488506"/>
    </source>
</evidence>
<evidence type="ECO:0000256" key="6">
    <source>
        <dbReference type="ARBA" id="ARBA00022630"/>
    </source>
</evidence>
<keyword evidence="9 13" id="KW-0560">Oxidoreductase</keyword>
<keyword evidence="6 13" id="KW-0285">Flavoprotein</keyword>
<dbReference type="InterPro" id="IPR003953">
    <property type="entry name" value="FAD-dep_OxRdtase_2_FAD-bd"/>
</dbReference>
<organism evidence="16 17">
    <name type="scientific">Candidatus Saganbacteria bacterium</name>
    <dbReference type="NCBI Taxonomy" id="2575572"/>
    <lineage>
        <taxon>Bacteria</taxon>
        <taxon>Bacillati</taxon>
        <taxon>Saganbacteria</taxon>
    </lineage>
</organism>
<evidence type="ECO:0000256" key="12">
    <source>
        <dbReference type="PIRSR" id="PIRSR000171-1"/>
    </source>
</evidence>
<dbReference type="GO" id="GO:0005737">
    <property type="term" value="C:cytoplasm"/>
    <property type="evidence" value="ECO:0007669"/>
    <property type="project" value="UniProtKB-SubCell"/>
</dbReference>
<proteinExistence type="inferred from homology"/>
<sequence length="526" mass="57132">MVKHCDIIIVGGGIAGLRAALTASKSAKVILLLKGKIGEGATEKAQGGIAAAIDSIKDSTQYHLEDTLEAGAGLCNEEAVKILVNEGVARVKELIEMGARFDKAETEAGGGFALALEGAHKRRRILHAGDATGLEIEKTLGNNLIKEGLAEIHEETPGIDLIIKDSRCIGINAQNLKTGEIETYLANAVILATGGLCQIFLYTTNPLSATGDGVAMAYRAGAEVTDMEFVQFHPTALVQFKEFEDIIALPQFLISEAVRGEGGILLNKLGERFMEKYHSKLELAPRDVVSRAIFTEMQSTGSDHVYLSLQNIEPENIKKRFPVIYKTCLERGLDITKDNIPVAPAAHYAMGGIKTDVKGQTNISGLFAAGECASLGVHGANRLASNSLLDGLVFGQRSALAAKKMPSSQTIEFDQEKTSPTPHLKEVELQRLKLIIKSAIWKGAGIIRSKNSLIEALRKIEIAEKQLNFMISAFKEIEVMNMLTVSKLIIQAALDRQESRGAHYRSDFPEKDDVIWKKNLVYKNTP</sequence>
<dbReference type="GO" id="GO:0034628">
    <property type="term" value="P:'de novo' NAD+ biosynthetic process from L-aspartate"/>
    <property type="evidence" value="ECO:0007669"/>
    <property type="project" value="TreeGrafter"/>
</dbReference>
<dbReference type="EC" id="1.4.3.16" evidence="4 11"/>
<evidence type="ECO:0000256" key="1">
    <source>
        <dbReference type="ARBA" id="ARBA00001974"/>
    </source>
</evidence>
<evidence type="ECO:0000259" key="15">
    <source>
        <dbReference type="Pfam" id="PF02910"/>
    </source>
</evidence>
<evidence type="ECO:0000256" key="9">
    <source>
        <dbReference type="ARBA" id="ARBA00023002"/>
    </source>
</evidence>
<dbReference type="NCBIfam" id="TIGR00551">
    <property type="entry name" value="nadB"/>
    <property type="match status" value="1"/>
</dbReference>
<comment type="function">
    <text evidence="13">Catalyzes the oxidation of L-aspartate to iminoaspartate.</text>
</comment>
<dbReference type="Pfam" id="PF00890">
    <property type="entry name" value="FAD_binding_2"/>
    <property type="match status" value="1"/>
</dbReference>
<evidence type="ECO:0000259" key="14">
    <source>
        <dbReference type="Pfam" id="PF00890"/>
    </source>
</evidence>
<evidence type="ECO:0000256" key="7">
    <source>
        <dbReference type="ARBA" id="ARBA00022642"/>
    </source>
</evidence>
<dbReference type="EMBL" id="WPAF01000006">
    <property type="protein sequence ID" value="KAF0134686.1"/>
    <property type="molecule type" value="Genomic_DNA"/>
</dbReference>
<dbReference type="GO" id="GO:0008734">
    <property type="term" value="F:L-aspartate oxidase activity"/>
    <property type="evidence" value="ECO:0007669"/>
    <property type="project" value="UniProtKB-UniRule"/>
</dbReference>
<dbReference type="GO" id="GO:0033765">
    <property type="term" value="F:steroid dehydrogenase activity, acting on the CH-CH group of donors"/>
    <property type="evidence" value="ECO:0007669"/>
    <property type="project" value="UniProtKB-ARBA"/>
</dbReference>
<evidence type="ECO:0000256" key="4">
    <source>
        <dbReference type="ARBA" id="ARBA00012173"/>
    </source>
</evidence>
<dbReference type="Gene3D" id="1.20.58.100">
    <property type="entry name" value="Fumarate reductase/succinate dehydrogenase flavoprotein-like, C-terminal domain"/>
    <property type="match status" value="1"/>
</dbReference>
<protein>
    <recommendedName>
        <fullName evidence="5 11">L-aspartate oxidase</fullName>
        <ecNumber evidence="4 11">1.4.3.16</ecNumber>
    </recommendedName>
</protein>
<accession>A0A833NSD0</accession>
<evidence type="ECO:0000256" key="11">
    <source>
        <dbReference type="NCBIfam" id="TIGR00551"/>
    </source>
</evidence>
<dbReference type="InterPro" id="IPR005288">
    <property type="entry name" value="NadB"/>
</dbReference>
<feature type="domain" description="Fumarate reductase/succinate dehydrogenase flavoprotein-like C-terminal" evidence="15">
    <location>
        <begin position="440"/>
        <end position="522"/>
    </location>
</feature>
<comment type="catalytic activity">
    <reaction evidence="10">
        <text>L-aspartate + O2 = iminosuccinate + H2O2</text>
        <dbReference type="Rhea" id="RHEA:25876"/>
        <dbReference type="ChEBI" id="CHEBI:15379"/>
        <dbReference type="ChEBI" id="CHEBI:16240"/>
        <dbReference type="ChEBI" id="CHEBI:29991"/>
        <dbReference type="ChEBI" id="CHEBI:77875"/>
        <dbReference type="EC" id="1.4.3.16"/>
    </reaction>
    <physiologicalReaction direction="left-to-right" evidence="10">
        <dbReference type="Rhea" id="RHEA:25877"/>
    </physiologicalReaction>
</comment>
<gene>
    <name evidence="16" type="ORF">FD145_517</name>
</gene>
<dbReference type="Gene3D" id="3.90.700.10">
    <property type="entry name" value="Succinate dehydrogenase/fumarate reductase flavoprotein, catalytic domain"/>
    <property type="match status" value="1"/>
</dbReference>
<evidence type="ECO:0000313" key="16">
    <source>
        <dbReference type="EMBL" id="KAF0134686.1"/>
    </source>
</evidence>
<evidence type="ECO:0000256" key="5">
    <source>
        <dbReference type="ARBA" id="ARBA00021901"/>
    </source>
</evidence>
<dbReference type="InterPro" id="IPR036188">
    <property type="entry name" value="FAD/NAD-bd_sf"/>
</dbReference>
<comment type="subcellular location">
    <subcellularLocation>
        <location evidence="13">Cytoplasm</location>
    </subcellularLocation>
</comment>
<dbReference type="UniPathway" id="UPA00253">
    <property type="reaction ID" value="UER00326"/>
</dbReference>
<evidence type="ECO:0000256" key="3">
    <source>
        <dbReference type="ARBA" id="ARBA00008562"/>
    </source>
</evidence>
<evidence type="ECO:0000256" key="2">
    <source>
        <dbReference type="ARBA" id="ARBA00004950"/>
    </source>
</evidence>
<keyword evidence="7 13" id="KW-0662">Pyridine nucleotide biosynthesis</keyword>
<comment type="cofactor">
    <cofactor evidence="1 13">
        <name>FAD</name>
        <dbReference type="ChEBI" id="CHEBI:57692"/>
    </cofactor>
</comment>
<name>A0A833NSD0_UNCSA</name>
<dbReference type="Gene3D" id="3.50.50.60">
    <property type="entry name" value="FAD/NAD(P)-binding domain"/>
    <property type="match status" value="1"/>
</dbReference>
<dbReference type="InterPro" id="IPR037099">
    <property type="entry name" value="Fum_R/Succ_DH_flav-like_C_sf"/>
</dbReference>
<dbReference type="Proteomes" id="UP000488506">
    <property type="component" value="Unassembled WGS sequence"/>
</dbReference>
<dbReference type="InterPro" id="IPR015939">
    <property type="entry name" value="Fum_Rdtase/Succ_DH_flav-like_C"/>
</dbReference>
<dbReference type="PIRSF" id="PIRSF000171">
    <property type="entry name" value="SDHA_APRA_LASPO"/>
    <property type="match status" value="1"/>
</dbReference>
<feature type="domain" description="FAD-dependent oxidoreductase 2 FAD-binding" evidence="14">
    <location>
        <begin position="6"/>
        <end position="388"/>
    </location>
</feature>
<evidence type="ECO:0000256" key="10">
    <source>
        <dbReference type="ARBA" id="ARBA00048305"/>
    </source>
</evidence>
<comment type="similarity">
    <text evidence="3 13">Belongs to the FAD-dependent oxidoreductase 2 family. NadB subfamily.</text>
</comment>
<dbReference type="AlphaFoldDB" id="A0A833NSD0"/>
<dbReference type="InterPro" id="IPR027477">
    <property type="entry name" value="Succ_DH/fumarate_Rdtase_cat_sf"/>
</dbReference>